<dbReference type="Proteomes" id="UP000002358">
    <property type="component" value="Chromosome 4"/>
</dbReference>
<sequence>MTETECSLRPLNCELNYLSVPDGSTMFMQGDTSVLAGVYGPVEAKLQKMFHNKATVEATFGPIKGPPSIDDRFVELYVRDTCEGAILTSLHPAATVSINIQELQDCGGLLACSINAACLALINSSIAMKFTFAAVCCMIDKNSGDIVIDPSLIQTQNAKATFTCVFDSVNKELICCQTSGQFTEEDLTESINKCKEASKYIFDFYRDIVKKYATAI</sequence>
<keyword evidence="4" id="KW-0271">Exosome</keyword>
<dbReference type="GO" id="GO:0006364">
    <property type="term" value="P:rRNA processing"/>
    <property type="evidence" value="ECO:0007669"/>
    <property type="project" value="UniProtKB-KW"/>
</dbReference>
<dbReference type="GO" id="GO:0071028">
    <property type="term" value="P:nuclear mRNA surveillance"/>
    <property type="evidence" value="ECO:0007669"/>
    <property type="project" value="TreeGrafter"/>
</dbReference>
<dbReference type="OMA" id="CIINEQG"/>
<comment type="subcellular location">
    <subcellularLocation>
        <location evidence="1">Nucleus</location>
    </subcellularLocation>
</comment>
<accession>A0A7M7GDV7</accession>
<organism evidence="7 8">
    <name type="scientific">Nasonia vitripennis</name>
    <name type="common">Parasitic wasp</name>
    <dbReference type="NCBI Taxonomy" id="7425"/>
    <lineage>
        <taxon>Eukaryota</taxon>
        <taxon>Metazoa</taxon>
        <taxon>Ecdysozoa</taxon>
        <taxon>Arthropoda</taxon>
        <taxon>Hexapoda</taxon>
        <taxon>Insecta</taxon>
        <taxon>Pterygota</taxon>
        <taxon>Neoptera</taxon>
        <taxon>Endopterygota</taxon>
        <taxon>Hymenoptera</taxon>
        <taxon>Apocrita</taxon>
        <taxon>Proctotrupomorpha</taxon>
        <taxon>Chalcidoidea</taxon>
        <taxon>Pteromalidae</taxon>
        <taxon>Pteromalinae</taxon>
        <taxon>Nasonia</taxon>
    </lineage>
</organism>
<dbReference type="EnsemblMetazoa" id="XM_003426219">
    <property type="protein sequence ID" value="XP_003426267"/>
    <property type="gene ID" value="LOC100680039"/>
</dbReference>
<dbReference type="AlphaFoldDB" id="A0A7M7GDV7"/>
<evidence type="ECO:0000259" key="6">
    <source>
        <dbReference type="Pfam" id="PF01138"/>
    </source>
</evidence>
<dbReference type="Gene3D" id="3.30.230.70">
    <property type="entry name" value="GHMP Kinase, N-terminal domain"/>
    <property type="match status" value="1"/>
</dbReference>
<dbReference type="InterPro" id="IPR001247">
    <property type="entry name" value="ExoRNase_PH_dom1"/>
</dbReference>
<dbReference type="GO" id="GO:0034475">
    <property type="term" value="P:U4 snRNA 3'-end processing"/>
    <property type="evidence" value="ECO:0007669"/>
    <property type="project" value="TreeGrafter"/>
</dbReference>
<dbReference type="SUPFAM" id="SSF55666">
    <property type="entry name" value="Ribonuclease PH domain 2-like"/>
    <property type="match status" value="1"/>
</dbReference>
<comment type="similarity">
    <text evidence="2">Belongs to the RNase PH family.</text>
</comment>
<dbReference type="InterPro" id="IPR020568">
    <property type="entry name" value="Ribosomal_Su5_D2-typ_SF"/>
</dbReference>
<dbReference type="PANTHER" id="PTHR11953:SF1">
    <property type="entry name" value="EXOSOME COMPLEX COMPONENT RRP46"/>
    <property type="match status" value="1"/>
</dbReference>
<keyword evidence="8" id="KW-1185">Reference proteome</keyword>
<evidence type="ECO:0000256" key="2">
    <source>
        <dbReference type="ARBA" id="ARBA00006678"/>
    </source>
</evidence>
<dbReference type="FunCoup" id="A0A7M7GDV7">
    <property type="interactions" value="614"/>
</dbReference>
<dbReference type="GO" id="GO:0003723">
    <property type="term" value="F:RNA binding"/>
    <property type="evidence" value="ECO:0007669"/>
    <property type="project" value="TreeGrafter"/>
</dbReference>
<keyword evidence="5" id="KW-0539">Nucleus</keyword>
<dbReference type="Pfam" id="PF01138">
    <property type="entry name" value="RNase_PH"/>
    <property type="match status" value="1"/>
</dbReference>
<feature type="domain" description="Exoribonuclease phosphorolytic" evidence="6">
    <location>
        <begin position="8"/>
        <end position="126"/>
    </location>
</feature>
<dbReference type="SMR" id="A0A7M7GDV7"/>
<evidence type="ECO:0000256" key="4">
    <source>
        <dbReference type="ARBA" id="ARBA00022835"/>
    </source>
</evidence>
<evidence type="ECO:0000313" key="8">
    <source>
        <dbReference type="Proteomes" id="UP000002358"/>
    </source>
</evidence>
<dbReference type="InterPro" id="IPR027408">
    <property type="entry name" value="PNPase/RNase_PH_dom_sf"/>
</dbReference>
<dbReference type="InterPro" id="IPR050080">
    <property type="entry name" value="RNase_PH"/>
</dbReference>
<protein>
    <recommendedName>
        <fullName evidence="6">Exoribonuclease phosphorolytic domain-containing protein</fullName>
    </recommendedName>
</protein>
<dbReference type="PANTHER" id="PTHR11953">
    <property type="entry name" value="EXOSOME COMPLEX COMPONENT"/>
    <property type="match status" value="1"/>
</dbReference>
<dbReference type="SUPFAM" id="SSF54211">
    <property type="entry name" value="Ribosomal protein S5 domain 2-like"/>
    <property type="match status" value="1"/>
</dbReference>
<dbReference type="InParanoid" id="A0A7M7GDV7"/>
<evidence type="ECO:0000313" key="7">
    <source>
        <dbReference type="EnsemblMetazoa" id="XP_003426267"/>
    </source>
</evidence>
<reference evidence="7" key="1">
    <citation type="submission" date="2021-01" db="UniProtKB">
        <authorList>
            <consortium name="EnsemblMetazoa"/>
        </authorList>
    </citation>
    <scope>IDENTIFICATION</scope>
</reference>
<dbReference type="GO" id="GO:0016075">
    <property type="term" value="P:rRNA catabolic process"/>
    <property type="evidence" value="ECO:0007669"/>
    <property type="project" value="TreeGrafter"/>
</dbReference>
<gene>
    <name evidence="7" type="primary">100680039</name>
</gene>
<dbReference type="GO" id="GO:0000176">
    <property type="term" value="C:nuclear exosome (RNase complex)"/>
    <property type="evidence" value="ECO:0007669"/>
    <property type="project" value="TreeGrafter"/>
</dbReference>
<dbReference type="InterPro" id="IPR036345">
    <property type="entry name" value="ExoRNase_PH_dom2_sf"/>
</dbReference>
<keyword evidence="3" id="KW-0698">rRNA processing</keyword>
<dbReference type="KEGG" id="nvi:100680039"/>
<name>A0A7M7GDV7_NASVI</name>
<evidence type="ECO:0000256" key="3">
    <source>
        <dbReference type="ARBA" id="ARBA00022552"/>
    </source>
</evidence>
<dbReference type="OrthoDB" id="27298at2759"/>
<proteinExistence type="inferred from homology"/>
<evidence type="ECO:0000256" key="5">
    <source>
        <dbReference type="ARBA" id="ARBA00023242"/>
    </source>
</evidence>
<dbReference type="GO" id="GO:0005730">
    <property type="term" value="C:nucleolus"/>
    <property type="evidence" value="ECO:0007669"/>
    <property type="project" value="TreeGrafter"/>
</dbReference>
<evidence type="ECO:0000256" key="1">
    <source>
        <dbReference type="ARBA" id="ARBA00004123"/>
    </source>
</evidence>
<dbReference type="CDD" id="cd11372">
    <property type="entry name" value="RNase_PH_RRP46"/>
    <property type="match status" value="1"/>
</dbReference>
<dbReference type="GO" id="GO:0000177">
    <property type="term" value="C:cytoplasmic exosome (RNase complex)"/>
    <property type="evidence" value="ECO:0007669"/>
    <property type="project" value="TreeGrafter"/>
</dbReference>
<dbReference type="GO" id="GO:0071051">
    <property type="term" value="P:poly(A)-dependent snoRNA 3'-end processing"/>
    <property type="evidence" value="ECO:0007669"/>
    <property type="project" value="TreeGrafter"/>
</dbReference>